<comment type="caution">
    <text evidence="3">The sequence shown here is derived from an EMBL/GenBank/DDBJ whole genome shotgun (WGS) entry which is preliminary data.</text>
</comment>
<feature type="transmembrane region" description="Helical" evidence="2">
    <location>
        <begin position="333"/>
        <end position="357"/>
    </location>
</feature>
<evidence type="ECO:0000256" key="2">
    <source>
        <dbReference type="SAM" id="Phobius"/>
    </source>
</evidence>
<keyword evidence="2" id="KW-0812">Transmembrane</keyword>
<sequence length="465" mass="51314">MPITFQVGKLSDKTIIETIEAIEARFGVISKSFQSAEIQFGSNLSVLKDKSAPTYLLTNANIQVKDKMFNIAFQRDYGQPNSVYFDLITITPRNNPAPTGAELVDLEAVIREKIRMPSLNVPINNEMSVSGLLEKEMATVASMHEKLMFDALELRKTYEQQDVQRKEQFELERREVERNQKENEQASLARIAVEREALEEKLKEFDFSDHMRARRKLRDDISQQVQEFLKSPQVPVGSSIKFQLVLLFSLAAAVLSAIFAYQSFESFIAENNKDAILEAQLNDAQLKSGTAGALNVTGGMGISPSLSPQLSGSNLAESQSSASASSLKTGGPYLLWLLALRAALLSAVTIGFIIYLISTLRKSYDEEVRSHRELQRYGMDINRASWVIETAMEMTTKEGAALPDKWVEGAVRGLFQPSTSNDGEVTSLAALGSLMGLAPNVTISPSGTVIEFPPKATKKASKDEA</sequence>
<protein>
    <submittedName>
        <fullName evidence="3">Uncharacterized protein</fullName>
    </submittedName>
</protein>
<keyword evidence="2" id="KW-0472">Membrane</keyword>
<keyword evidence="1" id="KW-0175">Coiled coil</keyword>
<reference evidence="3 4" key="1">
    <citation type="submission" date="2019-12" db="EMBL/GenBank/DDBJ databases">
        <title>Rhizobium genotypes associated with high levels of biological nitrogen fixation by grain legumes in a temperate-maritime cropping system.</title>
        <authorList>
            <person name="Maluk M."/>
            <person name="Francesc Ferrando Molina F."/>
            <person name="Lopez Del Egido L."/>
            <person name="Lafos M."/>
            <person name="Langarica-Fuentes A."/>
            <person name="Gebre Yohannes G."/>
            <person name="Young M.W."/>
            <person name="Martin P."/>
            <person name="Gantlett R."/>
            <person name="Kenicer G."/>
            <person name="Hawes C."/>
            <person name="Begg G.S."/>
            <person name="Quilliam R.S."/>
            <person name="Squire G.R."/>
            <person name="Poole P.S."/>
            <person name="Young P.W."/>
            <person name="Iannetta P.M."/>
            <person name="James E.K."/>
        </authorList>
    </citation>
    <scope>NUCLEOTIDE SEQUENCE [LARGE SCALE GENOMIC DNA]</scope>
    <source>
        <strain evidence="3 4">JHI1118</strain>
    </source>
</reference>
<dbReference type="Proteomes" id="UP000483035">
    <property type="component" value="Unassembled WGS sequence"/>
</dbReference>
<evidence type="ECO:0000256" key="1">
    <source>
        <dbReference type="SAM" id="Coils"/>
    </source>
</evidence>
<gene>
    <name evidence="3" type="ORF">GR212_15700</name>
</gene>
<accession>A0A6L9U520</accession>
<proteinExistence type="predicted"/>
<dbReference type="AlphaFoldDB" id="A0A6L9U520"/>
<dbReference type="EMBL" id="WUEY01000006">
    <property type="protein sequence ID" value="NEI71023.1"/>
    <property type="molecule type" value="Genomic_DNA"/>
</dbReference>
<dbReference type="RefSeq" id="WP_163987505.1">
    <property type="nucleotide sequence ID" value="NZ_WUEY01000006.1"/>
</dbReference>
<name>A0A6L9U520_9HYPH</name>
<evidence type="ECO:0000313" key="4">
    <source>
        <dbReference type="Proteomes" id="UP000483035"/>
    </source>
</evidence>
<organism evidence="3 4">
    <name type="scientific">Rhizobium lusitanum</name>
    <dbReference type="NCBI Taxonomy" id="293958"/>
    <lineage>
        <taxon>Bacteria</taxon>
        <taxon>Pseudomonadati</taxon>
        <taxon>Pseudomonadota</taxon>
        <taxon>Alphaproteobacteria</taxon>
        <taxon>Hyphomicrobiales</taxon>
        <taxon>Rhizobiaceae</taxon>
        <taxon>Rhizobium/Agrobacterium group</taxon>
        <taxon>Rhizobium</taxon>
    </lineage>
</organism>
<keyword evidence="2" id="KW-1133">Transmembrane helix</keyword>
<feature type="coiled-coil region" evidence="1">
    <location>
        <begin position="166"/>
        <end position="201"/>
    </location>
</feature>
<evidence type="ECO:0000313" key="3">
    <source>
        <dbReference type="EMBL" id="NEI71023.1"/>
    </source>
</evidence>